<evidence type="ECO:0000313" key="2">
    <source>
        <dbReference type="EMBL" id="PWC26475.1"/>
    </source>
</evidence>
<evidence type="ECO:0000259" key="1">
    <source>
        <dbReference type="Pfam" id="PF01609"/>
    </source>
</evidence>
<dbReference type="GO" id="GO:0003677">
    <property type="term" value="F:DNA binding"/>
    <property type="evidence" value="ECO:0007669"/>
    <property type="project" value="InterPro"/>
</dbReference>
<dbReference type="Pfam" id="PF01609">
    <property type="entry name" value="DDE_Tnp_1"/>
    <property type="match status" value="1"/>
</dbReference>
<accession>A0A2U1UXS5</accession>
<dbReference type="Proteomes" id="UP000245048">
    <property type="component" value="Unassembled WGS sequence"/>
</dbReference>
<dbReference type="EMBL" id="PDOA01000036">
    <property type="protein sequence ID" value="PWC26475.1"/>
    <property type="molecule type" value="Genomic_DNA"/>
</dbReference>
<feature type="domain" description="Transposase IS4-like" evidence="1">
    <location>
        <begin position="104"/>
        <end position="225"/>
    </location>
</feature>
<dbReference type="OrthoDB" id="9774608at2"/>
<dbReference type="AlphaFoldDB" id="A0A2U1UXS5"/>
<gene>
    <name evidence="2" type="ORF">CR165_22945</name>
</gene>
<evidence type="ECO:0000313" key="3">
    <source>
        <dbReference type="Proteomes" id="UP000245048"/>
    </source>
</evidence>
<reference evidence="3" key="1">
    <citation type="submission" date="2017-10" db="EMBL/GenBank/DDBJ databases">
        <authorList>
            <person name="Toshchakov S.V."/>
            <person name="Goeva M.A."/>
        </authorList>
    </citation>
    <scope>NUCLEOTIDE SEQUENCE [LARGE SCALE GENOMIC DNA]</scope>
    <source>
        <strain evidence="3">JR1/69-1-13</strain>
    </source>
</reference>
<sequence length="296" mass="32417">MSSLPSRVRMAWLSAGASDHAPLKSCPDQLMGAGQAALLKGVPASAPASNWSRSASGVRGSFRQAIGGLLLPYYAPPHAKFLTIPTTPGPEGAPRQTIQIAAPVFGYKSHIGIDRRHGPIRCWTVIDAAQQDSRSFAGVLDPENAASHVWADTAYRARRNLETLERRRLRERIQFRHPLRRSLSEQLARANASRARIRSGIEHVFAAQKHRMALFVRTIGIARVRVKTGMANLIHSFSRLTWLRARDCLRSGAPMNSSECPTAFNLVILPLLTGPCVHLKPRRGTGVSFFGIVPAT</sequence>
<keyword evidence="3" id="KW-1185">Reference proteome</keyword>
<dbReference type="GO" id="GO:0006313">
    <property type="term" value="P:DNA transposition"/>
    <property type="evidence" value="ECO:0007669"/>
    <property type="project" value="InterPro"/>
</dbReference>
<dbReference type="GO" id="GO:0004803">
    <property type="term" value="F:transposase activity"/>
    <property type="evidence" value="ECO:0007669"/>
    <property type="project" value="InterPro"/>
</dbReference>
<comment type="caution">
    <text evidence="2">The sequence shown here is derived from an EMBL/GenBank/DDBJ whole genome shotgun (WGS) entry which is preliminary data.</text>
</comment>
<protein>
    <recommendedName>
        <fullName evidence="1">Transposase IS4-like domain-containing protein</fullName>
    </recommendedName>
</protein>
<name>A0A2U1UXS5_9PROT</name>
<dbReference type="InterPro" id="IPR002559">
    <property type="entry name" value="Transposase_11"/>
</dbReference>
<organism evidence="2 3">
    <name type="scientific">Teichococcus aestuarii</name>
    <dbReference type="NCBI Taxonomy" id="568898"/>
    <lineage>
        <taxon>Bacteria</taxon>
        <taxon>Pseudomonadati</taxon>
        <taxon>Pseudomonadota</taxon>
        <taxon>Alphaproteobacteria</taxon>
        <taxon>Acetobacterales</taxon>
        <taxon>Roseomonadaceae</taxon>
        <taxon>Roseomonas</taxon>
    </lineage>
</organism>
<proteinExistence type="predicted"/>